<evidence type="ECO:0000256" key="6">
    <source>
        <dbReference type="ARBA" id="ARBA00022801"/>
    </source>
</evidence>
<keyword evidence="7 13" id="KW-0862">Zinc</keyword>
<dbReference type="InterPro" id="IPR050439">
    <property type="entry name" value="ADAMTS_ADAMTS-like"/>
</dbReference>
<dbReference type="InterPro" id="IPR006586">
    <property type="entry name" value="ADAM_Cys-rich"/>
</dbReference>
<dbReference type="EMBL" id="VIIS01001082">
    <property type="protein sequence ID" value="KAF0302211.1"/>
    <property type="molecule type" value="Genomic_DNA"/>
</dbReference>
<keyword evidence="3" id="KW-0645">Protease</keyword>
<feature type="binding site" evidence="13 15">
    <location>
        <position position="392"/>
    </location>
    <ligand>
        <name>Zn(2+)</name>
        <dbReference type="ChEBI" id="CHEBI:29105"/>
        <note>catalytic</note>
    </ligand>
</feature>
<evidence type="ECO:0000259" key="17">
    <source>
        <dbReference type="PROSITE" id="PS50215"/>
    </source>
</evidence>
<dbReference type="SUPFAM" id="SSF82895">
    <property type="entry name" value="TSP-1 type 1 repeat"/>
    <property type="match status" value="1"/>
</dbReference>
<feature type="binding site" evidence="13">
    <location>
        <position position="439"/>
    </location>
    <ligand>
        <name>Ca(2+)</name>
        <dbReference type="ChEBI" id="CHEBI:29108"/>
        <label>1</label>
    </ligand>
</feature>
<feature type="disulfide bond" evidence="14">
    <location>
        <begin position="486"/>
        <end position="518"/>
    </location>
</feature>
<dbReference type="GO" id="GO:0006508">
    <property type="term" value="P:proteolysis"/>
    <property type="evidence" value="ECO:0007669"/>
    <property type="project" value="UniProtKB-KW"/>
</dbReference>
<feature type="disulfide bond" evidence="14">
    <location>
        <begin position="360"/>
        <end position="439"/>
    </location>
</feature>
<dbReference type="SMART" id="SM00209">
    <property type="entry name" value="TSP1"/>
    <property type="match status" value="1"/>
</dbReference>
<dbReference type="InterPro" id="IPR013273">
    <property type="entry name" value="ADAMTS/ADAMTS-like"/>
</dbReference>
<keyword evidence="9" id="KW-0865">Zymogen</keyword>
<comment type="caution">
    <text evidence="15">Lacks conserved residue(s) required for the propagation of feature annotation.</text>
</comment>
<dbReference type="GO" id="GO:0030198">
    <property type="term" value="P:extracellular matrix organization"/>
    <property type="evidence" value="ECO:0007669"/>
    <property type="project" value="InterPro"/>
</dbReference>
<dbReference type="PRINTS" id="PR01857">
    <property type="entry name" value="ADAMTSFAMILY"/>
</dbReference>
<feature type="binding site" evidence="13 15">
    <location>
        <position position="382"/>
    </location>
    <ligand>
        <name>Zn(2+)</name>
        <dbReference type="ChEBI" id="CHEBI:29105"/>
        <note>catalytic</note>
    </ligand>
</feature>
<feature type="compositionally biased region" description="Basic and acidic residues" evidence="16">
    <location>
        <begin position="198"/>
        <end position="215"/>
    </location>
</feature>
<feature type="region of interest" description="Disordered" evidence="16">
    <location>
        <begin position="820"/>
        <end position="888"/>
    </location>
</feature>
<feature type="compositionally biased region" description="Polar residues" evidence="16">
    <location>
        <begin position="878"/>
        <end position="888"/>
    </location>
</feature>
<keyword evidence="13" id="KW-0106">Calcium</keyword>
<reference evidence="18 19" key="1">
    <citation type="submission" date="2019-07" db="EMBL/GenBank/DDBJ databases">
        <title>Draft genome assembly of a fouling barnacle, Amphibalanus amphitrite (Darwin, 1854): The first reference genome for Thecostraca.</title>
        <authorList>
            <person name="Kim W."/>
        </authorList>
    </citation>
    <scope>NUCLEOTIDE SEQUENCE [LARGE SCALE GENOMIC DNA]</scope>
    <source>
        <strain evidence="18">SNU_AA5</strain>
        <tissue evidence="18">Soma without cirri and trophi</tissue>
    </source>
</reference>
<keyword evidence="5 13" id="KW-0479">Metal-binding</keyword>
<keyword evidence="11" id="KW-0325">Glycoprotein</keyword>
<comment type="caution">
    <text evidence="18">The sequence shown here is derived from an EMBL/GenBank/DDBJ whole genome shotgun (WGS) entry which is preliminary data.</text>
</comment>
<dbReference type="GO" id="GO:0007229">
    <property type="term" value="P:integrin-mediated signaling pathway"/>
    <property type="evidence" value="ECO:0007669"/>
    <property type="project" value="UniProtKB-KW"/>
</dbReference>
<feature type="active site" evidence="12 15">
    <location>
        <position position="383"/>
    </location>
</feature>
<dbReference type="GO" id="GO:0004222">
    <property type="term" value="F:metalloendopeptidase activity"/>
    <property type="evidence" value="ECO:0007669"/>
    <property type="project" value="InterPro"/>
</dbReference>
<gene>
    <name evidence="18" type="primary">ADAMTS3_1</name>
    <name evidence="18" type="ORF">FJT64_025675</name>
</gene>
<dbReference type="InterPro" id="IPR001590">
    <property type="entry name" value="Peptidase_M12B"/>
</dbReference>
<dbReference type="PANTHER" id="PTHR13723:SF304">
    <property type="entry name" value="A DISINTEGRIN AND METALLOPROTEINASE WITH THROMBOSPONDIN MOTIFS 2-LIKE PROTEIN"/>
    <property type="match status" value="1"/>
</dbReference>
<evidence type="ECO:0000256" key="3">
    <source>
        <dbReference type="ARBA" id="ARBA00022670"/>
    </source>
</evidence>
<feature type="disulfide bond" evidence="14">
    <location>
        <begin position="512"/>
        <end position="523"/>
    </location>
</feature>
<evidence type="ECO:0000256" key="16">
    <source>
        <dbReference type="SAM" id="MobiDB-lite"/>
    </source>
</evidence>
<evidence type="ECO:0000256" key="12">
    <source>
        <dbReference type="PIRSR" id="PIRSR613273-1"/>
    </source>
</evidence>
<name>A0A6A4WJV2_AMPAM</name>
<dbReference type="GO" id="GO:0005576">
    <property type="term" value="C:extracellular region"/>
    <property type="evidence" value="ECO:0007669"/>
    <property type="project" value="UniProtKB-SubCell"/>
</dbReference>
<organism evidence="18 19">
    <name type="scientific">Amphibalanus amphitrite</name>
    <name type="common">Striped barnacle</name>
    <name type="synonym">Balanus amphitrite</name>
    <dbReference type="NCBI Taxonomy" id="1232801"/>
    <lineage>
        <taxon>Eukaryota</taxon>
        <taxon>Metazoa</taxon>
        <taxon>Ecdysozoa</taxon>
        <taxon>Arthropoda</taxon>
        <taxon>Crustacea</taxon>
        <taxon>Multicrustacea</taxon>
        <taxon>Cirripedia</taxon>
        <taxon>Thoracica</taxon>
        <taxon>Thoracicalcarea</taxon>
        <taxon>Balanomorpha</taxon>
        <taxon>Balanoidea</taxon>
        <taxon>Balanidae</taxon>
        <taxon>Amphibalaninae</taxon>
        <taxon>Amphibalanus</taxon>
    </lineage>
</organism>
<dbReference type="Gene3D" id="3.40.1620.60">
    <property type="match status" value="1"/>
</dbReference>
<comment type="subcellular location">
    <subcellularLocation>
        <location evidence="1">Secreted</location>
    </subcellularLocation>
</comment>
<dbReference type="Gene3D" id="2.60.120.830">
    <property type="match status" value="1"/>
</dbReference>
<keyword evidence="8" id="KW-0482">Metalloprotease</keyword>
<evidence type="ECO:0000256" key="15">
    <source>
        <dbReference type="PROSITE-ProRule" id="PRU00276"/>
    </source>
</evidence>
<keyword evidence="10 14" id="KW-1015">Disulfide bond</keyword>
<dbReference type="SMART" id="SM00608">
    <property type="entry name" value="ACR"/>
    <property type="match status" value="1"/>
</dbReference>
<feature type="disulfide bond" evidence="14">
    <location>
        <begin position="553"/>
        <end position="587"/>
    </location>
</feature>
<evidence type="ECO:0000256" key="11">
    <source>
        <dbReference type="ARBA" id="ARBA00023180"/>
    </source>
</evidence>
<dbReference type="Pfam" id="PF17771">
    <property type="entry name" value="ADAMTS_CR_2"/>
    <property type="match status" value="1"/>
</dbReference>
<dbReference type="InterPro" id="IPR000884">
    <property type="entry name" value="TSP1_rpt"/>
</dbReference>
<keyword evidence="6" id="KW-0378">Hydrolase</keyword>
<keyword evidence="18" id="KW-0401">Integrin</keyword>
<dbReference type="InterPro" id="IPR041645">
    <property type="entry name" value="ADAMTS_CR_2"/>
</dbReference>
<evidence type="ECO:0000313" key="19">
    <source>
        <dbReference type="Proteomes" id="UP000440578"/>
    </source>
</evidence>
<keyword evidence="2" id="KW-0964">Secreted</keyword>
<evidence type="ECO:0000256" key="1">
    <source>
        <dbReference type="ARBA" id="ARBA00004613"/>
    </source>
</evidence>
<dbReference type="OrthoDB" id="412680at2759"/>
<dbReference type="Proteomes" id="UP000440578">
    <property type="component" value="Unassembled WGS sequence"/>
</dbReference>
<dbReference type="Pfam" id="PF01421">
    <property type="entry name" value="Reprolysin"/>
    <property type="match status" value="1"/>
</dbReference>
<evidence type="ECO:0000256" key="7">
    <source>
        <dbReference type="ARBA" id="ARBA00022833"/>
    </source>
</evidence>
<feature type="compositionally biased region" description="Polar residues" evidence="16">
    <location>
        <begin position="825"/>
        <end position="860"/>
    </location>
</feature>
<proteinExistence type="predicted"/>
<feature type="region of interest" description="Disordered" evidence="16">
    <location>
        <begin position="191"/>
        <end position="215"/>
    </location>
</feature>
<keyword evidence="4" id="KW-0165">Cleavage on pair of basic residues</keyword>
<evidence type="ECO:0000256" key="2">
    <source>
        <dbReference type="ARBA" id="ARBA00022525"/>
    </source>
</evidence>
<feature type="disulfide bond" evidence="14">
    <location>
        <begin position="466"/>
        <end position="491"/>
    </location>
</feature>
<feature type="binding site" evidence="13 15">
    <location>
        <position position="386"/>
    </location>
    <ligand>
        <name>Zn(2+)</name>
        <dbReference type="ChEBI" id="CHEBI:29105"/>
        <note>catalytic</note>
    </ligand>
</feature>
<evidence type="ECO:0000256" key="14">
    <source>
        <dbReference type="PIRSR" id="PIRSR613273-3"/>
    </source>
</evidence>
<dbReference type="PROSITE" id="PS50215">
    <property type="entry name" value="ADAM_MEPRO"/>
    <property type="match status" value="1"/>
</dbReference>
<dbReference type="PROSITE" id="PS50092">
    <property type="entry name" value="TSP1"/>
    <property type="match status" value="1"/>
</dbReference>
<feature type="binding site" evidence="13">
    <location>
        <position position="337"/>
    </location>
    <ligand>
        <name>Ca(2+)</name>
        <dbReference type="ChEBI" id="CHEBI:29108"/>
        <label>1</label>
    </ligand>
</feature>
<evidence type="ECO:0000256" key="13">
    <source>
        <dbReference type="PIRSR" id="PIRSR613273-2"/>
    </source>
</evidence>
<dbReference type="InterPro" id="IPR010294">
    <property type="entry name" value="ADAMTS_spacer1"/>
</dbReference>
<dbReference type="InterPro" id="IPR036383">
    <property type="entry name" value="TSP1_rpt_sf"/>
</dbReference>
<accession>A0A6A4WJV2</accession>
<evidence type="ECO:0000256" key="10">
    <source>
        <dbReference type="ARBA" id="ARBA00023157"/>
    </source>
</evidence>
<dbReference type="Gene3D" id="2.20.100.10">
    <property type="entry name" value="Thrombospondin type-1 (TSP1) repeat"/>
    <property type="match status" value="1"/>
</dbReference>
<dbReference type="GO" id="GO:0031012">
    <property type="term" value="C:extracellular matrix"/>
    <property type="evidence" value="ECO:0007669"/>
    <property type="project" value="TreeGrafter"/>
</dbReference>
<feature type="binding site" evidence="13">
    <location>
        <position position="254"/>
    </location>
    <ligand>
        <name>Ca(2+)</name>
        <dbReference type="ChEBI" id="CHEBI:29108"/>
        <label>2</label>
    </ligand>
</feature>
<feature type="disulfide bond" evidence="14">
    <location>
        <begin position="549"/>
        <end position="581"/>
    </location>
</feature>
<evidence type="ECO:0000313" key="18">
    <source>
        <dbReference type="EMBL" id="KAF0302211.1"/>
    </source>
</evidence>
<dbReference type="GO" id="GO:0046872">
    <property type="term" value="F:metal ion binding"/>
    <property type="evidence" value="ECO:0007669"/>
    <property type="project" value="UniProtKB-KW"/>
</dbReference>
<evidence type="ECO:0000256" key="9">
    <source>
        <dbReference type="ARBA" id="ARBA00023145"/>
    </source>
</evidence>
<keyword evidence="19" id="KW-1185">Reference proteome</keyword>
<feature type="disulfide bond" evidence="14">
    <location>
        <begin position="564"/>
        <end position="571"/>
    </location>
</feature>
<evidence type="ECO:0000256" key="5">
    <source>
        <dbReference type="ARBA" id="ARBA00022723"/>
    </source>
</evidence>
<feature type="disulfide bond" evidence="14">
    <location>
        <begin position="399"/>
        <end position="425"/>
    </location>
</feature>
<dbReference type="Pfam" id="PF00090">
    <property type="entry name" value="TSP_1"/>
    <property type="match status" value="1"/>
</dbReference>
<dbReference type="AlphaFoldDB" id="A0A6A4WJV2"/>
<dbReference type="PANTHER" id="PTHR13723">
    <property type="entry name" value="ADAMTS A DISINTEGRIN AND METALLOPROTEASE WITH THROMBOSPONDIN MOTIFS PROTEASE"/>
    <property type="match status" value="1"/>
</dbReference>
<dbReference type="InterPro" id="IPR024079">
    <property type="entry name" value="MetalloPept_cat_dom_sf"/>
</dbReference>
<evidence type="ECO:0000256" key="8">
    <source>
        <dbReference type="ARBA" id="ARBA00023049"/>
    </source>
</evidence>
<protein>
    <submittedName>
        <fullName evidence="18">A disintegrin and metalloproteinase with thrombospondin motifs 3</fullName>
    </submittedName>
</protein>
<feature type="disulfide bond" evidence="14">
    <location>
        <begin position="477"/>
        <end position="499"/>
    </location>
</feature>
<dbReference type="SUPFAM" id="SSF55486">
    <property type="entry name" value="Metalloproteases ('zincins'), catalytic domain"/>
    <property type="match status" value="1"/>
</dbReference>
<dbReference type="Gene3D" id="3.40.390.10">
    <property type="entry name" value="Collagenase (Catalytic Domain)"/>
    <property type="match status" value="1"/>
</dbReference>
<evidence type="ECO:0000256" key="4">
    <source>
        <dbReference type="ARBA" id="ARBA00022685"/>
    </source>
</evidence>
<comment type="cofactor">
    <cofactor evidence="13">
        <name>Zn(2+)</name>
        <dbReference type="ChEBI" id="CHEBI:29105"/>
    </cofactor>
    <text evidence="13">Binds 1 zinc ion per subunit.</text>
</comment>
<dbReference type="Pfam" id="PF05986">
    <property type="entry name" value="ADAMTS_spacer1"/>
    <property type="match status" value="1"/>
</dbReference>
<feature type="domain" description="Peptidase M12B" evidence="17">
    <location>
        <begin position="251"/>
        <end position="444"/>
    </location>
</feature>
<feature type="binding site" evidence="13">
    <location>
        <position position="254"/>
    </location>
    <ligand>
        <name>Ca(2+)</name>
        <dbReference type="ChEBI" id="CHEBI:29108"/>
        <label>1</label>
    </ligand>
</feature>
<sequence>MAGRAARPAAPAAPRRAPAVLLAALRRAPAVLLAAPRRAPAVLLAALLAALLCAGGARGLLVRPQVAHLSSGRVLVRLHGGHQRWTVVAAPSPLPAAVTWLGSAGAGGRRRAAGRCLYRGAVPGRPGSTAALSLCRGVWAVIAADGRTVTVQPAEHVRHTRGPHVLRSLNVARLVARHVSARRRKRGLLSRATVEPFEQERTAEQREEAEQRQEDGEHGVLIGDQWFPAGNATPAGAYRLPATAADLARPRWLELVVAADQSVVAFHGRHRVLDYVLTLLNVMSAVLEDSSLQARLRVVVTRIYLIESGGELVRPRSPLSSLRAVNQWAARLADPRDAVIWLTRKHLGGPAGYAPVSGACDPSRSASINRDQGLSSAFVVAHELGHMLGLTHDGESDQCDWAPPLGSVMAPLISATYNRFFWSNCSRHEYSSKVSWWTCLYNRPAAADARPVSSSLDRPLSVAEQCQFEFGPEYRPCRLRSVQRQCDRLWCAPPGSSRCLSRRAPPLDGTPCGAGHWCVHGQCRPVHRPAAAAAAAPADWASWGRWGTCSRSCGTGVQRRRRQCLPAAGRCAGDSEQVRLCPGLARCWEEPRAAFCRRQQPAGTWLATHSAALPCHFWCVRSTDGRTQHGEPVPEGVSCSSADRPAICVRGACRALDCAGTRLLPLQSRPAESCGGCGSGGYHRCRVERRVLTLVPVTQYSLVARLPVGATAVTIAETAASPHRVALFVRALGQYLVNGPSGVRRPGWYEGSGVRFTYQTAGGRETLSLPGPLPHELDVQVQSAPFAGPIVLNVTYVPTRPEAGLGLAAAHRPLVEASVADAAPSETSGTDAAQSETNGTDAGLSQTSGTDAGLSQTNGMDTAPGRGEGQTRVAEPIESSQVSSKSRR</sequence>